<dbReference type="InterPro" id="IPR003869">
    <property type="entry name" value="Polysac_CapD-like"/>
</dbReference>
<dbReference type="Pfam" id="PF02719">
    <property type="entry name" value="Polysacc_synt_2"/>
    <property type="match status" value="1"/>
</dbReference>
<dbReference type="EMBL" id="PFUI01000269">
    <property type="protein sequence ID" value="PJB28161.1"/>
    <property type="molecule type" value="Genomic_DNA"/>
</dbReference>
<name>A0A2M8AQY7_9BACT</name>
<organism evidence="3 4">
    <name type="scientific">Candidatus Desantisbacteria bacterium CG_4_9_14_3_um_filter_40_11</name>
    <dbReference type="NCBI Taxonomy" id="1974546"/>
    <lineage>
        <taxon>Bacteria</taxon>
        <taxon>Candidatus Desantisiibacteriota</taxon>
    </lineage>
</organism>
<evidence type="ECO:0000313" key="3">
    <source>
        <dbReference type="EMBL" id="PJB28161.1"/>
    </source>
</evidence>
<evidence type="ECO:0000259" key="2">
    <source>
        <dbReference type="Pfam" id="PF02719"/>
    </source>
</evidence>
<dbReference type="AlphaFoldDB" id="A0A2M8AQY7"/>
<dbReference type="InterPro" id="IPR051203">
    <property type="entry name" value="Polysaccharide_Synthase-Rel"/>
</dbReference>
<protein>
    <recommendedName>
        <fullName evidence="2">Polysaccharide biosynthesis protein CapD-like domain-containing protein</fullName>
    </recommendedName>
</protein>
<comment type="similarity">
    <text evidence="1">Belongs to the polysaccharide synthase family.</text>
</comment>
<dbReference type="SUPFAM" id="SSF51735">
    <property type="entry name" value="NAD(P)-binding Rossmann-fold domains"/>
    <property type="match status" value="2"/>
</dbReference>
<evidence type="ECO:0000256" key="1">
    <source>
        <dbReference type="ARBA" id="ARBA00007430"/>
    </source>
</evidence>
<dbReference type="Gene3D" id="3.40.50.720">
    <property type="entry name" value="NAD(P)-binding Rossmann-like Domain"/>
    <property type="match status" value="2"/>
</dbReference>
<feature type="domain" description="Polysaccharide biosynthesis protein CapD-like" evidence="2">
    <location>
        <begin position="118"/>
        <end position="401"/>
    </location>
</feature>
<dbReference type="PANTHER" id="PTHR43318:SF1">
    <property type="entry name" value="POLYSACCHARIDE BIOSYNTHESIS PROTEIN EPSC-RELATED"/>
    <property type="match status" value="1"/>
</dbReference>
<evidence type="ECO:0000313" key="4">
    <source>
        <dbReference type="Proteomes" id="UP000231366"/>
    </source>
</evidence>
<dbReference type="Proteomes" id="UP000231366">
    <property type="component" value="Unassembled WGS sequence"/>
</dbReference>
<feature type="non-terminal residue" evidence="3">
    <location>
        <position position="1"/>
    </location>
</feature>
<dbReference type="InterPro" id="IPR036291">
    <property type="entry name" value="NAD(P)-bd_dom_sf"/>
</dbReference>
<reference evidence="4" key="1">
    <citation type="submission" date="2017-09" db="EMBL/GenBank/DDBJ databases">
        <title>Depth-based differentiation of microbial function through sediment-hosted aquifers and enrichment of novel symbionts in the deep terrestrial subsurface.</title>
        <authorList>
            <person name="Probst A.J."/>
            <person name="Ladd B."/>
            <person name="Jarett J.K."/>
            <person name="Geller-Mcgrath D.E."/>
            <person name="Sieber C.M.K."/>
            <person name="Emerson J.B."/>
            <person name="Anantharaman K."/>
            <person name="Thomas B.C."/>
            <person name="Malmstrom R."/>
            <person name="Stieglmeier M."/>
            <person name="Klingl A."/>
            <person name="Woyke T."/>
            <person name="Ryan C.M."/>
            <person name="Banfield J.F."/>
        </authorList>
    </citation>
    <scope>NUCLEOTIDE SEQUENCE [LARGE SCALE GENOMIC DNA]</scope>
</reference>
<dbReference type="Pfam" id="PF13727">
    <property type="entry name" value="CoA_binding_3"/>
    <property type="match status" value="1"/>
</dbReference>
<dbReference type="CDD" id="cd05237">
    <property type="entry name" value="UDP_invert_4-6DH_SDR_e"/>
    <property type="match status" value="1"/>
</dbReference>
<proteinExistence type="inferred from homology"/>
<comment type="caution">
    <text evidence="3">The sequence shown here is derived from an EMBL/GenBank/DDBJ whole genome shotgun (WGS) entry which is preliminary data.</text>
</comment>
<accession>A0A2M8AQY7</accession>
<dbReference type="PANTHER" id="PTHR43318">
    <property type="entry name" value="UDP-N-ACETYLGLUCOSAMINE 4,6-DEHYDRATASE"/>
    <property type="match status" value="1"/>
</dbReference>
<sequence length="446" mass="49648">GYELVGLIDDDEKKIHRRFHEIEVIGKIIDITSVVKQLMIDLVIICIPSASGNVIRSIAAQCEGSNVEYKIVPGVFEILGETVNVSPIRNVDVEDLLRRPPITINSKKILAYLSNNVVLITGAGGSIGSELCRQICKIRPKQILLLGHGENSIYQINRELKASYPQVQIEPIICSVVDNVKLNYVMKAYQPNVVFHAAAYKHVPLMQDFPEECVKNNIIGTLNVVAAADKYGIKKFVSISTDKAVNCVNNMGISKRIAEMIVQAYSRTSRTEFMIVRFGNVLGSRGSVVPLFKEQIAKGGPVTVTHPEMTRFFMTMPEAAQLVVQAGSLGKSGDVFVLDMGEPVKMLDMAEDLIRLSGFEPYVDIPIEFIGIRPGEKLYEELLTAQEGTVATKHERIFQIRAEDIDMGILIKNIEELKKLAISVKREEIVEKFWEILAKHQKKAGE</sequence>
<gene>
    <name evidence="3" type="ORF">CO110_10280</name>
</gene>